<dbReference type="InterPro" id="IPR058637">
    <property type="entry name" value="YknX-like_C"/>
</dbReference>
<name>F8TTK5_9BACT</name>
<dbReference type="EMBL" id="JF342591">
    <property type="protein sequence ID" value="AEH26516.1"/>
    <property type="molecule type" value="Genomic_DNA"/>
</dbReference>
<dbReference type="GO" id="GO:1990281">
    <property type="term" value="C:efflux pump complex"/>
    <property type="evidence" value="ECO:0007669"/>
    <property type="project" value="TreeGrafter"/>
</dbReference>
<protein>
    <recommendedName>
        <fullName evidence="1">YknX-like C-terminal permuted SH3-like domain-containing protein</fullName>
    </recommendedName>
</protein>
<sequence>MKNSAILILAGAGALGIVTLHTSCSKADATASAGEEAAPKNGAKFKEGEGLSLTDEMKKSIALQVADVGEEKVASAITVSLSAMKPHEATGWLSPQHAAQVHPGVEVKLQSEDNGSVVDGTVQRVEQTPIGALGDREVTITTTQPLPLGGRLQATFHARAGEPAPAIPRSALLKTAEGTFVYAVNGTFYIRTPVKTGAMNSDLVEIKDGLYSGDQIVTTPVMSLWLAELQVLRGGKACTCGH</sequence>
<dbReference type="Gene3D" id="2.40.420.20">
    <property type="match status" value="1"/>
</dbReference>
<dbReference type="AlphaFoldDB" id="F8TTK5"/>
<feature type="domain" description="YknX-like C-terminal permuted SH3-like" evidence="1">
    <location>
        <begin position="166"/>
        <end position="221"/>
    </location>
</feature>
<evidence type="ECO:0000313" key="2">
    <source>
        <dbReference type="EMBL" id="AEH26516.1"/>
    </source>
</evidence>
<dbReference type="PANTHER" id="PTHR30469:SF38">
    <property type="entry name" value="HLYD FAMILY SECRETION PROTEIN"/>
    <property type="match status" value="1"/>
</dbReference>
<dbReference type="GO" id="GO:0015562">
    <property type="term" value="F:efflux transmembrane transporter activity"/>
    <property type="evidence" value="ECO:0007669"/>
    <property type="project" value="TreeGrafter"/>
</dbReference>
<dbReference type="PANTHER" id="PTHR30469">
    <property type="entry name" value="MULTIDRUG RESISTANCE PROTEIN MDTA"/>
    <property type="match status" value="1"/>
</dbReference>
<proteinExistence type="predicted"/>
<accession>F8TTK5</accession>
<reference evidence="2" key="1">
    <citation type="journal article" date="2011" name="FEMS Microbiol. Ecol.">
        <title>Polyketide synthase pathways identified from a metagenomic library are derived from soil Acidobacteria.</title>
        <authorList>
            <person name="Parsley L.C."/>
            <person name="Linneman J."/>
            <person name="Goode A.M."/>
            <person name="Becklund K."/>
            <person name="George I."/>
            <person name="Goodman R.M."/>
            <person name="Lopanik N.B."/>
            <person name="Liles M.R."/>
        </authorList>
    </citation>
    <scope>NUCLEOTIDE SEQUENCE</scope>
</reference>
<evidence type="ECO:0000259" key="1">
    <source>
        <dbReference type="Pfam" id="PF25989"/>
    </source>
</evidence>
<organism evidence="2">
    <name type="scientific">uncultured Acidobacteria bacterium A11</name>
    <dbReference type="NCBI Taxonomy" id="1036854"/>
    <lineage>
        <taxon>Bacteria</taxon>
        <taxon>Pseudomonadati</taxon>
        <taxon>Acidobacteriota</taxon>
        <taxon>environmental samples</taxon>
    </lineage>
</organism>
<dbReference type="Pfam" id="PF25989">
    <property type="entry name" value="YknX_C"/>
    <property type="match status" value="1"/>
</dbReference>